<reference evidence="3 4" key="2">
    <citation type="journal article" date="2011" name="Mol. Biol. Evol.">
        <title>Unity in variety--the pan-genome of the Chlamydiae.</title>
        <authorList>
            <person name="Collingro A."/>
            <person name="Tischler P."/>
            <person name="Weinmaier T."/>
            <person name="Penz T."/>
            <person name="Heinz E."/>
            <person name="Brunham R.C."/>
            <person name="Read T.D."/>
            <person name="Bavoil P.M."/>
            <person name="Sachse K."/>
            <person name="Kahane S."/>
            <person name="Friedman M.G."/>
            <person name="Rattei T."/>
            <person name="Myers G.S."/>
            <person name="Horn M."/>
        </authorList>
    </citation>
    <scope>NUCLEOTIDE SEQUENCE [LARGE SCALE GENOMIC DNA]</scope>
    <source>
        <strain evidence="4">ATCC VR-1471 / Z</strain>
    </source>
</reference>
<keyword evidence="1" id="KW-0328">Glycosyltransferase</keyword>
<dbReference type="eggNOG" id="COG0859">
    <property type="taxonomic scope" value="Bacteria"/>
</dbReference>
<dbReference type="PANTHER" id="PTHR30160">
    <property type="entry name" value="TETRAACYLDISACCHARIDE 4'-KINASE-RELATED"/>
    <property type="match status" value="1"/>
</dbReference>
<proteinExistence type="predicted"/>
<dbReference type="KEGG" id="sng:SNE_A05850"/>
<dbReference type="GO" id="GO:0009244">
    <property type="term" value="P:lipopolysaccharide core region biosynthetic process"/>
    <property type="evidence" value="ECO:0007669"/>
    <property type="project" value="TreeGrafter"/>
</dbReference>
<name>F8L6V9_SIMNZ</name>
<gene>
    <name evidence="3" type="ordered locus">SNE_A05850</name>
</gene>
<evidence type="ECO:0000313" key="3">
    <source>
        <dbReference type="EMBL" id="CCB88462.1"/>
    </source>
</evidence>
<keyword evidence="4" id="KW-1185">Reference proteome</keyword>
<dbReference type="RefSeq" id="WP_013942929.1">
    <property type="nucleotide sequence ID" value="NC_015713.1"/>
</dbReference>
<dbReference type="EMBL" id="FR872582">
    <property type="protein sequence ID" value="CCB88462.1"/>
    <property type="molecule type" value="Genomic_DNA"/>
</dbReference>
<dbReference type="OrthoDB" id="9797795at2"/>
<dbReference type="GO" id="GO:0005829">
    <property type="term" value="C:cytosol"/>
    <property type="evidence" value="ECO:0007669"/>
    <property type="project" value="TreeGrafter"/>
</dbReference>
<dbReference type="AlphaFoldDB" id="F8L6V9"/>
<evidence type="ECO:0000256" key="1">
    <source>
        <dbReference type="ARBA" id="ARBA00022676"/>
    </source>
</evidence>
<dbReference type="SUPFAM" id="SSF53756">
    <property type="entry name" value="UDP-Glycosyltransferase/glycogen phosphorylase"/>
    <property type="match status" value="1"/>
</dbReference>
<dbReference type="Proteomes" id="UP000000496">
    <property type="component" value="Chromosome gsn.131"/>
</dbReference>
<dbReference type="Pfam" id="PF01075">
    <property type="entry name" value="Glyco_transf_9"/>
    <property type="match status" value="1"/>
</dbReference>
<evidence type="ECO:0000313" key="4">
    <source>
        <dbReference type="Proteomes" id="UP000000496"/>
    </source>
</evidence>
<dbReference type="Gene3D" id="3.40.50.2000">
    <property type="entry name" value="Glycogen Phosphorylase B"/>
    <property type="match status" value="1"/>
</dbReference>
<sequence>MKAAVICSQGIGDGLLMMVASHRLFSRGYRVTTYQNALHQLSKWFPDHQFKKRSSLEDLDKLNQLLSPYDLIILQNDNSPLSKSIIELYKQGKLHNLSVFYSSYEKGKHAPLTSWDRIFDRSRPMVDNIAEAVASVLQCTQISKNNGLVIPAGLEKGQYTKRVLIHPTSTTLYGTWDSYKFIEVANLLAYKGYEVVFCVSPQERPEWVPLVEGSFQLPIFPTLSELAAYVYESSFLIGNDSGPGHLASNLHIPTLIIASCRKRMALWRPGWFAGKVLTPSRFIPNFKGSRLREKKWKVFISPKRVLRTFQFMQMRKRYK</sequence>
<dbReference type="HOGENOM" id="CLU_070752_0_0_0"/>
<organism evidence="3 4">
    <name type="scientific">Simkania negevensis (strain ATCC VR-1471 / DSM 27360 / Z)</name>
    <dbReference type="NCBI Taxonomy" id="331113"/>
    <lineage>
        <taxon>Bacteria</taxon>
        <taxon>Pseudomonadati</taxon>
        <taxon>Chlamydiota</taxon>
        <taxon>Chlamydiia</taxon>
        <taxon>Parachlamydiales</taxon>
        <taxon>Simkaniaceae</taxon>
        <taxon>Simkania</taxon>
    </lineage>
</organism>
<dbReference type="STRING" id="331113.SNE_A05850"/>
<reference key="1">
    <citation type="journal article" date="2011" name="Mol. Biol. Evol.">
        <title>Unity in variety -- the pan-genome of the Chlamydiae.</title>
        <authorList>
            <person name="Collingro A."/>
            <person name="Tischler P."/>
            <person name="Weinmaier T."/>
            <person name="Penz T."/>
            <person name="Heinz E."/>
            <person name="Brunham R.C."/>
            <person name="Read T.D."/>
            <person name="Bavoil P.M."/>
            <person name="Sachse K."/>
            <person name="Kahane S."/>
            <person name="Friedman M.G."/>
            <person name="Rattei T."/>
            <person name="Myers G.S.A."/>
            <person name="Horn M."/>
        </authorList>
    </citation>
    <scope>NUCLEOTIDE SEQUENCE</scope>
    <source>
        <strain>Z</strain>
    </source>
</reference>
<dbReference type="InterPro" id="IPR002201">
    <property type="entry name" value="Glyco_trans_9"/>
</dbReference>
<evidence type="ECO:0000256" key="2">
    <source>
        <dbReference type="ARBA" id="ARBA00022679"/>
    </source>
</evidence>
<dbReference type="InterPro" id="IPR051199">
    <property type="entry name" value="LPS_LOS_Heptosyltrfase"/>
</dbReference>
<dbReference type="GO" id="GO:0008713">
    <property type="term" value="F:ADP-heptose-lipopolysaccharide heptosyltransferase activity"/>
    <property type="evidence" value="ECO:0007669"/>
    <property type="project" value="TreeGrafter"/>
</dbReference>
<protein>
    <submittedName>
        <fullName evidence="3">Glycosyl transferase family 9</fullName>
    </submittedName>
</protein>
<keyword evidence="2 3" id="KW-0808">Transferase</keyword>
<accession>F8L6V9</accession>